<dbReference type="InterPro" id="IPR050086">
    <property type="entry name" value="MetN_ABC_transporter-like"/>
</dbReference>
<dbReference type="RefSeq" id="WP_063479461.1">
    <property type="nucleotide sequence ID" value="NZ_CP147845.1"/>
</dbReference>
<evidence type="ECO:0000256" key="1">
    <source>
        <dbReference type="ARBA" id="ARBA00022448"/>
    </source>
</evidence>
<organism evidence="9 10">
    <name type="scientific">Paenibacillus glucanolyticus</name>
    <dbReference type="NCBI Taxonomy" id="59843"/>
    <lineage>
        <taxon>Bacteria</taxon>
        <taxon>Bacillati</taxon>
        <taxon>Bacillota</taxon>
        <taxon>Bacilli</taxon>
        <taxon>Bacillales</taxon>
        <taxon>Paenibacillaceae</taxon>
        <taxon>Paenibacillus</taxon>
    </lineage>
</organism>
<sequence>MTLLQVEGLSKIYPDGTKALDNLNLEIRTGEFVVVIGPSGAGKSTLLRSLNRMIEPTNGKIRFKGEETMGIKGKKLREMRRHMGMIFQGYNLVTRVSVIKNVLHGRLGYMSPFKGALGLYSKSDTEAAKSMLQRVGLYEQMYKRADELSGGQQQRVGIARALSQKPDLILADEPIASLDPASSLTIMHYLYTICKEEGIACLCNLHQVEIAKKYATRIIGIHKGSKVFDGSPEELTDDMIQLIYNQSHAKVKETA</sequence>
<gene>
    <name evidence="9" type="ORF">AWU65_23225</name>
</gene>
<evidence type="ECO:0000313" key="9">
    <source>
        <dbReference type="EMBL" id="KZS48635.1"/>
    </source>
</evidence>
<keyword evidence="6" id="KW-1278">Translocase</keyword>
<dbReference type="PROSITE" id="PS50893">
    <property type="entry name" value="ABC_TRANSPORTER_2"/>
    <property type="match status" value="1"/>
</dbReference>
<name>A0A163M0L0_9BACL</name>
<keyword evidence="5" id="KW-0918">Phosphonate transport</keyword>
<keyword evidence="4 9" id="KW-0067">ATP-binding</keyword>
<keyword evidence="10" id="KW-1185">Reference proteome</keyword>
<keyword evidence="7" id="KW-0472">Membrane</keyword>
<dbReference type="EMBL" id="LWMH01000001">
    <property type="protein sequence ID" value="KZS48635.1"/>
    <property type="molecule type" value="Genomic_DNA"/>
</dbReference>
<dbReference type="PROSITE" id="PS00211">
    <property type="entry name" value="ABC_TRANSPORTER_1"/>
    <property type="match status" value="1"/>
</dbReference>
<dbReference type="InterPro" id="IPR027417">
    <property type="entry name" value="P-loop_NTPase"/>
</dbReference>
<dbReference type="PANTHER" id="PTHR43166:SF6">
    <property type="entry name" value="PHOSPHONATES IMPORT ATP-BINDING PROTEIN PHNC"/>
    <property type="match status" value="1"/>
</dbReference>
<dbReference type="Proteomes" id="UP000076796">
    <property type="component" value="Unassembled WGS sequence"/>
</dbReference>
<dbReference type="InterPro" id="IPR017871">
    <property type="entry name" value="ABC_transporter-like_CS"/>
</dbReference>
<dbReference type="PANTHER" id="PTHR43166">
    <property type="entry name" value="AMINO ACID IMPORT ATP-BINDING PROTEIN"/>
    <property type="match status" value="1"/>
</dbReference>
<evidence type="ECO:0000256" key="5">
    <source>
        <dbReference type="ARBA" id="ARBA00022885"/>
    </source>
</evidence>
<proteinExistence type="predicted"/>
<evidence type="ECO:0000259" key="8">
    <source>
        <dbReference type="PROSITE" id="PS50893"/>
    </source>
</evidence>
<evidence type="ECO:0000256" key="3">
    <source>
        <dbReference type="ARBA" id="ARBA00022741"/>
    </source>
</evidence>
<dbReference type="GO" id="GO:0005524">
    <property type="term" value="F:ATP binding"/>
    <property type="evidence" value="ECO:0007669"/>
    <property type="project" value="UniProtKB-KW"/>
</dbReference>
<dbReference type="SMART" id="SM00382">
    <property type="entry name" value="AAA"/>
    <property type="match status" value="1"/>
</dbReference>
<accession>A0A163M0L0</accession>
<evidence type="ECO:0000256" key="6">
    <source>
        <dbReference type="ARBA" id="ARBA00022967"/>
    </source>
</evidence>
<dbReference type="AlphaFoldDB" id="A0A163M0L0"/>
<dbReference type="GeneID" id="97555797"/>
<dbReference type="InterPro" id="IPR012693">
    <property type="entry name" value="ABC_transpr_PhnC"/>
</dbReference>
<dbReference type="STRING" id="59843.A3958_22500"/>
<feature type="domain" description="ABC transporter" evidence="8">
    <location>
        <begin position="4"/>
        <end position="248"/>
    </location>
</feature>
<protein>
    <submittedName>
        <fullName evidence="9">Phosphonate ABC transporter ATP-binding protein</fullName>
    </submittedName>
</protein>
<reference evidence="9" key="1">
    <citation type="journal article" date="2016" name="Genome Announc.">
        <title>Draft genomes of two strains of Paenibacillus glucanolyticus with capability to degrade lignocellulose.</title>
        <authorList>
            <person name="Mathews S.L."/>
            <person name="Pawlak J."/>
            <person name="Grunden A.M."/>
        </authorList>
    </citation>
    <scope>NUCLEOTIDE SEQUENCE [LARGE SCALE GENOMIC DNA]</scope>
    <source>
        <strain evidence="9">SLM1</strain>
    </source>
</reference>
<evidence type="ECO:0000256" key="7">
    <source>
        <dbReference type="ARBA" id="ARBA00023136"/>
    </source>
</evidence>
<dbReference type="NCBIfam" id="TIGR02315">
    <property type="entry name" value="ABC_phnC"/>
    <property type="match status" value="1"/>
</dbReference>
<dbReference type="SUPFAM" id="SSF52540">
    <property type="entry name" value="P-loop containing nucleoside triphosphate hydrolases"/>
    <property type="match status" value="1"/>
</dbReference>
<comment type="caution">
    <text evidence="9">The sequence shown here is derived from an EMBL/GenBank/DDBJ whole genome shotgun (WGS) entry which is preliminary data.</text>
</comment>
<evidence type="ECO:0000256" key="4">
    <source>
        <dbReference type="ARBA" id="ARBA00022840"/>
    </source>
</evidence>
<dbReference type="GO" id="GO:0015416">
    <property type="term" value="F:ABC-type phosphonate transporter activity"/>
    <property type="evidence" value="ECO:0007669"/>
    <property type="project" value="InterPro"/>
</dbReference>
<evidence type="ECO:0000313" key="10">
    <source>
        <dbReference type="Proteomes" id="UP000076796"/>
    </source>
</evidence>
<dbReference type="Pfam" id="PF00005">
    <property type="entry name" value="ABC_tran"/>
    <property type="match status" value="1"/>
</dbReference>
<dbReference type="Gene3D" id="3.40.50.300">
    <property type="entry name" value="P-loop containing nucleotide triphosphate hydrolases"/>
    <property type="match status" value="1"/>
</dbReference>
<keyword evidence="3" id="KW-0547">Nucleotide-binding</keyword>
<dbReference type="GO" id="GO:0016887">
    <property type="term" value="F:ATP hydrolysis activity"/>
    <property type="evidence" value="ECO:0007669"/>
    <property type="project" value="InterPro"/>
</dbReference>
<dbReference type="OrthoDB" id="9802264at2"/>
<keyword evidence="1" id="KW-0813">Transport</keyword>
<dbReference type="InterPro" id="IPR003593">
    <property type="entry name" value="AAA+_ATPase"/>
</dbReference>
<keyword evidence="2" id="KW-1003">Cell membrane</keyword>
<dbReference type="CDD" id="cd03256">
    <property type="entry name" value="ABC_PhnC_transporter"/>
    <property type="match status" value="1"/>
</dbReference>
<evidence type="ECO:0000256" key="2">
    <source>
        <dbReference type="ARBA" id="ARBA00022475"/>
    </source>
</evidence>
<dbReference type="GO" id="GO:0016020">
    <property type="term" value="C:membrane"/>
    <property type="evidence" value="ECO:0007669"/>
    <property type="project" value="InterPro"/>
</dbReference>
<dbReference type="InterPro" id="IPR003439">
    <property type="entry name" value="ABC_transporter-like_ATP-bd"/>
</dbReference>